<dbReference type="GO" id="GO:0005524">
    <property type="term" value="F:ATP binding"/>
    <property type="evidence" value="ECO:0007669"/>
    <property type="project" value="UniProtKB-KW"/>
</dbReference>
<evidence type="ECO:0000256" key="4">
    <source>
        <dbReference type="ARBA" id="ARBA00023027"/>
    </source>
</evidence>
<evidence type="ECO:0000256" key="2">
    <source>
        <dbReference type="ARBA" id="ARBA00022840"/>
    </source>
</evidence>
<dbReference type="PROSITE" id="PS51383">
    <property type="entry name" value="YJEF_C_3"/>
    <property type="match status" value="1"/>
</dbReference>
<keyword evidence="1 6" id="KW-0547">Nucleotide-binding</keyword>
<reference evidence="8 9" key="1">
    <citation type="submission" date="2016-10" db="EMBL/GenBank/DDBJ databases">
        <authorList>
            <person name="de Groot N.N."/>
        </authorList>
    </citation>
    <scope>NUCLEOTIDE SEQUENCE [LARGE SCALE GENOMIC DNA]</scope>
    <source>
        <strain evidence="8 9">A-4</strain>
    </source>
</reference>
<comment type="function">
    <text evidence="6">Catalyzes the dehydration of the S-form of NAD(P)HX at the expense of ADP, which is converted to AMP. Together with NAD(P)HX epimerase, which catalyzes the epimerization of the S- and R-forms, the enzyme allows the repair of both epimers of NAD(P)HX, a damaged form of NAD(P)H that is a result of enzymatic or heat-dependent hydration.</text>
</comment>
<feature type="binding site" evidence="6">
    <location>
        <position position="216"/>
    </location>
    <ligand>
        <name>AMP</name>
        <dbReference type="ChEBI" id="CHEBI:456215"/>
    </ligand>
</feature>
<feature type="binding site" evidence="6">
    <location>
        <position position="39"/>
    </location>
    <ligand>
        <name>(6S)-NADPHX</name>
        <dbReference type="ChEBI" id="CHEBI:64076"/>
    </ligand>
</feature>
<keyword evidence="8" id="KW-0808">Transferase</keyword>
<evidence type="ECO:0000256" key="1">
    <source>
        <dbReference type="ARBA" id="ARBA00022741"/>
    </source>
</evidence>
<dbReference type="Pfam" id="PF01256">
    <property type="entry name" value="Carb_kinase"/>
    <property type="match status" value="1"/>
</dbReference>
<dbReference type="PROSITE" id="PS01050">
    <property type="entry name" value="YJEF_C_2"/>
    <property type="match status" value="1"/>
</dbReference>
<keyword evidence="8" id="KW-0418">Kinase</keyword>
<dbReference type="CDD" id="cd01171">
    <property type="entry name" value="YXKO-related"/>
    <property type="match status" value="1"/>
</dbReference>
<feature type="binding site" evidence="6">
    <location>
        <begin position="188"/>
        <end position="192"/>
    </location>
    <ligand>
        <name>AMP</name>
        <dbReference type="ChEBI" id="CHEBI:456215"/>
    </ligand>
</feature>
<dbReference type="EMBL" id="FMXP01000011">
    <property type="protein sequence ID" value="SDB19189.1"/>
    <property type="molecule type" value="Genomic_DNA"/>
</dbReference>
<dbReference type="NCBIfam" id="TIGR00196">
    <property type="entry name" value="yjeF_cterm"/>
    <property type="match status" value="1"/>
</dbReference>
<evidence type="ECO:0000256" key="5">
    <source>
        <dbReference type="ARBA" id="ARBA00023239"/>
    </source>
</evidence>
<dbReference type="AlphaFoldDB" id="A0A1G6BF36"/>
<dbReference type="InterPro" id="IPR000631">
    <property type="entry name" value="CARKD"/>
</dbReference>
<dbReference type="RefSeq" id="WP_074485886.1">
    <property type="nucleotide sequence ID" value="NZ_FMXP01000011.1"/>
</dbReference>
<dbReference type="STRING" id="439219.SAMN02910293_00987"/>
<dbReference type="eggNOG" id="COG0063">
    <property type="taxonomic scope" value="Bacteria"/>
</dbReference>
<keyword evidence="3 6" id="KW-0521">NADP</keyword>
<organism evidence="8 9">
    <name type="scientific">Streptococcus henryi</name>
    <dbReference type="NCBI Taxonomy" id="439219"/>
    <lineage>
        <taxon>Bacteria</taxon>
        <taxon>Bacillati</taxon>
        <taxon>Bacillota</taxon>
        <taxon>Bacilli</taxon>
        <taxon>Lactobacillales</taxon>
        <taxon>Streptococcaceae</taxon>
        <taxon>Streptococcus</taxon>
    </lineage>
</organism>
<comment type="subunit">
    <text evidence="6">Homotetramer.</text>
</comment>
<dbReference type="PANTHER" id="PTHR12592">
    <property type="entry name" value="ATP-DEPENDENT (S)-NAD(P)H-HYDRATE DEHYDRATASE FAMILY MEMBER"/>
    <property type="match status" value="1"/>
</dbReference>
<keyword evidence="5 6" id="KW-0456">Lyase</keyword>
<dbReference type="InterPro" id="IPR029056">
    <property type="entry name" value="Ribokinase-like"/>
</dbReference>
<feature type="binding site" evidence="6">
    <location>
        <position position="217"/>
    </location>
    <ligand>
        <name>(6S)-NADPHX</name>
        <dbReference type="ChEBI" id="CHEBI:64076"/>
    </ligand>
</feature>
<gene>
    <name evidence="6" type="primary">nnrD</name>
    <name evidence="8" type="ORF">SAMN02910293_00987</name>
</gene>
<dbReference type="GO" id="GO:0016301">
    <property type="term" value="F:kinase activity"/>
    <property type="evidence" value="ECO:0007669"/>
    <property type="project" value="UniProtKB-KW"/>
</dbReference>
<dbReference type="Gene3D" id="3.40.1190.20">
    <property type="match status" value="1"/>
</dbReference>
<dbReference type="GO" id="GO:0052856">
    <property type="term" value="F:NAD(P)HX epimerase activity"/>
    <property type="evidence" value="ECO:0007669"/>
    <property type="project" value="TreeGrafter"/>
</dbReference>
<dbReference type="SUPFAM" id="SSF53613">
    <property type="entry name" value="Ribokinase-like"/>
    <property type="match status" value="1"/>
</dbReference>
<comment type="catalytic activity">
    <reaction evidence="6">
        <text>(6S)-NADPHX + ADP = AMP + phosphate + NADPH + H(+)</text>
        <dbReference type="Rhea" id="RHEA:32235"/>
        <dbReference type="ChEBI" id="CHEBI:15378"/>
        <dbReference type="ChEBI" id="CHEBI:43474"/>
        <dbReference type="ChEBI" id="CHEBI:57783"/>
        <dbReference type="ChEBI" id="CHEBI:64076"/>
        <dbReference type="ChEBI" id="CHEBI:456215"/>
        <dbReference type="ChEBI" id="CHEBI:456216"/>
        <dbReference type="EC" id="4.2.1.136"/>
    </reaction>
</comment>
<evidence type="ECO:0000256" key="6">
    <source>
        <dbReference type="HAMAP-Rule" id="MF_01965"/>
    </source>
</evidence>
<dbReference type="InterPro" id="IPR017953">
    <property type="entry name" value="Carbohydrate_kinase_pred_CS"/>
</dbReference>
<sequence>MIIDENLARQVVQPRQSQSHKGSYGRVLLIGGLYPYGGAIIMAALACVNSGAGLVTVATDKENIPALHAHLPEAMAFDLAEEDRLREQMKSADLILIGPGLGEDQLAQKAFDLVLEQISAQQKLVIDGSALNLLAKKEKVSFLTNQLVLTPHQKEWERLSGLAISEQTDANNQAALRHFPKGTVLVAKSHQTKVLQGDLLGELRVGGPYQATGGMGDTLAGIIAGFLAQFQSGNFETVAAATYLHSAIADELAQEAYVVLPTKISAELPKVMAKLSNTLLKLK</sequence>
<comment type="cofactor">
    <cofactor evidence="6">
        <name>Mg(2+)</name>
        <dbReference type="ChEBI" id="CHEBI:18420"/>
    </cofactor>
</comment>
<comment type="catalytic activity">
    <reaction evidence="6">
        <text>(6S)-NADHX + ADP = AMP + phosphate + NADH + H(+)</text>
        <dbReference type="Rhea" id="RHEA:32223"/>
        <dbReference type="ChEBI" id="CHEBI:15378"/>
        <dbReference type="ChEBI" id="CHEBI:43474"/>
        <dbReference type="ChEBI" id="CHEBI:57945"/>
        <dbReference type="ChEBI" id="CHEBI:64074"/>
        <dbReference type="ChEBI" id="CHEBI:456215"/>
        <dbReference type="ChEBI" id="CHEBI:456216"/>
        <dbReference type="EC" id="4.2.1.136"/>
    </reaction>
</comment>
<dbReference type="GO" id="GO:0046496">
    <property type="term" value="P:nicotinamide nucleotide metabolic process"/>
    <property type="evidence" value="ECO:0007669"/>
    <property type="project" value="UniProtKB-UniRule"/>
</dbReference>
<evidence type="ECO:0000313" key="8">
    <source>
        <dbReference type="EMBL" id="SDB19189.1"/>
    </source>
</evidence>
<feature type="domain" description="YjeF C-terminal" evidence="7">
    <location>
        <begin position="4"/>
        <end position="275"/>
    </location>
</feature>
<proteinExistence type="inferred from homology"/>
<accession>A0A1G6BF36</accession>
<feature type="binding site" evidence="6">
    <location>
        <position position="152"/>
    </location>
    <ligand>
        <name>(6S)-NADPHX</name>
        <dbReference type="ChEBI" id="CHEBI:64076"/>
    </ligand>
</feature>
<keyword evidence="9" id="KW-1185">Reference proteome</keyword>
<keyword evidence="2 6" id="KW-0067">ATP-binding</keyword>
<protein>
    <recommendedName>
        <fullName evidence="6">ADP-dependent (S)-NAD(P)H-hydrate dehydratase</fullName>
        <ecNumber evidence="6">4.2.1.136</ecNumber>
    </recommendedName>
    <alternativeName>
        <fullName evidence="6">ADP-dependent NAD(P)HX dehydratase</fullName>
    </alternativeName>
</protein>
<dbReference type="HAMAP" id="MF_01965">
    <property type="entry name" value="NADHX_dehydratase"/>
    <property type="match status" value="1"/>
</dbReference>
<name>A0A1G6BF36_9STRE</name>
<dbReference type="EC" id="4.2.1.136" evidence="6"/>
<dbReference type="Proteomes" id="UP000182508">
    <property type="component" value="Unassembled WGS sequence"/>
</dbReference>
<feature type="binding site" evidence="6">
    <location>
        <position position="100"/>
    </location>
    <ligand>
        <name>(6S)-NADPHX</name>
        <dbReference type="ChEBI" id="CHEBI:64076"/>
    </ligand>
</feature>
<evidence type="ECO:0000259" key="7">
    <source>
        <dbReference type="PROSITE" id="PS51383"/>
    </source>
</evidence>
<keyword evidence="4 6" id="KW-0520">NAD</keyword>
<comment type="similarity">
    <text evidence="6">Belongs to the NnrD/CARKD family.</text>
</comment>
<evidence type="ECO:0000313" key="9">
    <source>
        <dbReference type="Proteomes" id="UP000182508"/>
    </source>
</evidence>
<evidence type="ECO:0000256" key="3">
    <source>
        <dbReference type="ARBA" id="ARBA00022857"/>
    </source>
</evidence>
<dbReference type="GO" id="GO:0110051">
    <property type="term" value="P:metabolite repair"/>
    <property type="evidence" value="ECO:0007669"/>
    <property type="project" value="TreeGrafter"/>
</dbReference>
<dbReference type="GO" id="GO:0052855">
    <property type="term" value="F:ADP-dependent NAD(P)H-hydrate dehydratase activity"/>
    <property type="evidence" value="ECO:0007669"/>
    <property type="project" value="UniProtKB-UniRule"/>
</dbReference>
<dbReference type="PANTHER" id="PTHR12592:SF0">
    <property type="entry name" value="ATP-DEPENDENT (S)-NAD(P)H-HYDRATE DEHYDRATASE"/>
    <property type="match status" value="1"/>
</dbReference>